<name>A0A455SGL2_9CHLR</name>
<dbReference type="EMBL" id="AP019376">
    <property type="protein sequence ID" value="BBH86670.1"/>
    <property type="molecule type" value="Genomic_DNA"/>
</dbReference>
<evidence type="ECO:0000313" key="2">
    <source>
        <dbReference type="EMBL" id="BBH86670.1"/>
    </source>
</evidence>
<dbReference type="InterPro" id="IPR009078">
    <property type="entry name" value="Ferritin-like_SF"/>
</dbReference>
<protein>
    <recommendedName>
        <fullName evidence="1">TRASH domain-containing protein</fullName>
    </recommendedName>
</protein>
<dbReference type="InterPro" id="IPR007029">
    <property type="entry name" value="YHS_dom"/>
</dbReference>
<dbReference type="InterPro" id="IPR011017">
    <property type="entry name" value="TRASH_dom"/>
</dbReference>
<dbReference type="SMART" id="SM00746">
    <property type="entry name" value="TRASH"/>
    <property type="match status" value="1"/>
</dbReference>
<dbReference type="Gene3D" id="1.10.620.20">
    <property type="entry name" value="Ribonucleotide Reductase, subunit A"/>
    <property type="match status" value="1"/>
</dbReference>
<proteinExistence type="predicted"/>
<dbReference type="SUPFAM" id="SSF47240">
    <property type="entry name" value="Ferritin-like"/>
    <property type="match status" value="1"/>
</dbReference>
<reference evidence="2" key="1">
    <citation type="submission" date="2018-12" db="EMBL/GenBank/DDBJ databases">
        <title>Novel natural products biosynthetic potential of the class Ktedonobacteria.</title>
        <authorList>
            <person name="Zheng Y."/>
            <person name="Saitou A."/>
            <person name="Wang C.M."/>
            <person name="Toyoda A."/>
            <person name="Minakuchi Y."/>
            <person name="Sekiguchi Y."/>
            <person name="Ueda K."/>
            <person name="Takano H."/>
            <person name="Sakai Y."/>
            <person name="Yokota A."/>
            <person name="Yabe S."/>
        </authorList>
    </citation>
    <scope>NUCLEOTIDE SEQUENCE</scope>
    <source>
        <strain evidence="2">COM3</strain>
    </source>
</reference>
<sequence>MAQVIDPVCGMTVDPNTARFSSEYQGETFYFCAPGCKKTFEQNPASFLQQGETKQKGHTCTCGHCS</sequence>
<feature type="domain" description="TRASH" evidence="1">
    <location>
        <begin position="6"/>
        <end position="44"/>
    </location>
</feature>
<gene>
    <name evidence="2" type="ORF">KTC_14210</name>
</gene>
<dbReference type="GO" id="GO:0016491">
    <property type="term" value="F:oxidoreductase activity"/>
    <property type="evidence" value="ECO:0007669"/>
    <property type="project" value="InterPro"/>
</dbReference>
<organism evidence="2">
    <name type="scientific">Thermosporothrix sp. COM3</name>
    <dbReference type="NCBI Taxonomy" id="2490863"/>
    <lineage>
        <taxon>Bacteria</taxon>
        <taxon>Bacillati</taxon>
        <taxon>Chloroflexota</taxon>
        <taxon>Ktedonobacteria</taxon>
        <taxon>Ktedonobacterales</taxon>
        <taxon>Thermosporotrichaceae</taxon>
        <taxon>Thermosporothrix</taxon>
    </lineage>
</organism>
<evidence type="ECO:0000259" key="1">
    <source>
        <dbReference type="SMART" id="SM00746"/>
    </source>
</evidence>
<dbReference type="Pfam" id="PF04945">
    <property type="entry name" value="YHS"/>
    <property type="match status" value="1"/>
</dbReference>
<dbReference type="InterPro" id="IPR012348">
    <property type="entry name" value="RNR-like"/>
</dbReference>
<dbReference type="AlphaFoldDB" id="A0A455SGL2"/>
<accession>A0A455SGL2</accession>